<dbReference type="InterPro" id="IPR036457">
    <property type="entry name" value="PPM-type-like_dom_sf"/>
</dbReference>
<comment type="caution">
    <text evidence="16">The sequence shown here is derived from an EMBL/GenBank/DDBJ whole genome shotgun (WGS) entry which is preliminary data.</text>
</comment>
<feature type="transmembrane region" description="Helical" evidence="14">
    <location>
        <begin position="153"/>
        <end position="174"/>
    </location>
</feature>
<dbReference type="FunFam" id="3.60.40.10:FF:000100">
    <property type="entry name" value="Stage II sporulation protein E"/>
    <property type="match status" value="1"/>
</dbReference>
<comment type="function">
    <text evidence="12">Normally needed for pro-sigma E processing during sporulation but can be bypassed in vegetative cells. Activates SpoIIAA by dephosphorylation.</text>
</comment>
<evidence type="ECO:0000256" key="10">
    <source>
        <dbReference type="ARBA" id="ARBA00047761"/>
    </source>
</evidence>
<comment type="catalytic activity">
    <reaction evidence="10">
        <text>O-phospho-L-seryl-[protein] + H2O = L-seryl-[protein] + phosphate</text>
        <dbReference type="Rhea" id="RHEA:20629"/>
        <dbReference type="Rhea" id="RHEA-COMP:9863"/>
        <dbReference type="Rhea" id="RHEA-COMP:11604"/>
        <dbReference type="ChEBI" id="CHEBI:15377"/>
        <dbReference type="ChEBI" id="CHEBI:29999"/>
        <dbReference type="ChEBI" id="CHEBI:43474"/>
        <dbReference type="ChEBI" id="CHEBI:83421"/>
        <dbReference type="EC" id="3.1.3.16"/>
    </reaction>
</comment>
<comment type="subcellular location">
    <subcellularLocation>
        <location evidence="1">Cell membrane</location>
        <topology evidence="1">Multi-pass membrane protein</topology>
    </subcellularLocation>
</comment>
<evidence type="ECO:0000256" key="5">
    <source>
        <dbReference type="ARBA" id="ARBA00022801"/>
    </source>
</evidence>
<dbReference type="AlphaFoldDB" id="A0A398BEB0"/>
<dbReference type="OrthoDB" id="9763774at2"/>
<evidence type="ECO:0000313" key="16">
    <source>
        <dbReference type="EMBL" id="RID88565.1"/>
    </source>
</evidence>
<dbReference type="InterPro" id="IPR001932">
    <property type="entry name" value="PPM-type_phosphatase-like_dom"/>
</dbReference>
<comment type="catalytic activity">
    <reaction evidence="11">
        <text>O-phospho-L-threonyl-[protein] + H2O = L-threonyl-[protein] + phosphate</text>
        <dbReference type="Rhea" id="RHEA:47004"/>
        <dbReference type="Rhea" id="RHEA-COMP:11060"/>
        <dbReference type="Rhea" id="RHEA-COMP:11605"/>
        <dbReference type="ChEBI" id="CHEBI:15377"/>
        <dbReference type="ChEBI" id="CHEBI:30013"/>
        <dbReference type="ChEBI" id="CHEBI:43474"/>
        <dbReference type="ChEBI" id="CHEBI:61977"/>
        <dbReference type="EC" id="3.1.3.16"/>
    </reaction>
</comment>
<evidence type="ECO:0000256" key="2">
    <source>
        <dbReference type="ARBA" id="ARBA00013081"/>
    </source>
</evidence>
<dbReference type="SUPFAM" id="SSF81606">
    <property type="entry name" value="PP2C-like"/>
    <property type="match status" value="1"/>
</dbReference>
<dbReference type="EC" id="3.1.3.16" evidence="2"/>
<proteinExistence type="predicted"/>
<dbReference type="GO" id="GO:0005886">
    <property type="term" value="C:plasma membrane"/>
    <property type="evidence" value="ECO:0007669"/>
    <property type="project" value="UniProtKB-SubCell"/>
</dbReference>
<evidence type="ECO:0000313" key="17">
    <source>
        <dbReference type="Proteomes" id="UP000265816"/>
    </source>
</evidence>
<dbReference type="GO" id="GO:0030435">
    <property type="term" value="P:sporulation resulting in formation of a cellular spore"/>
    <property type="evidence" value="ECO:0007669"/>
    <property type="project" value="UniProtKB-KW"/>
</dbReference>
<keyword evidence="6" id="KW-0904">Protein phosphatase</keyword>
<dbReference type="PROSITE" id="PS51746">
    <property type="entry name" value="PPM_2"/>
    <property type="match status" value="1"/>
</dbReference>
<feature type="transmembrane region" description="Helical" evidence="14">
    <location>
        <begin position="83"/>
        <end position="114"/>
    </location>
</feature>
<evidence type="ECO:0000259" key="15">
    <source>
        <dbReference type="PROSITE" id="PS51746"/>
    </source>
</evidence>
<feature type="transmembrane region" description="Helical" evidence="14">
    <location>
        <begin position="226"/>
        <end position="250"/>
    </location>
</feature>
<evidence type="ECO:0000256" key="9">
    <source>
        <dbReference type="ARBA" id="ARBA00023136"/>
    </source>
</evidence>
<keyword evidence="8 14" id="KW-1133">Transmembrane helix</keyword>
<keyword evidence="17" id="KW-1185">Reference proteome</keyword>
<evidence type="ECO:0000256" key="8">
    <source>
        <dbReference type="ARBA" id="ARBA00022989"/>
    </source>
</evidence>
<dbReference type="Pfam" id="PF19732">
    <property type="entry name" value="SpoIIE_N"/>
    <property type="match status" value="1"/>
</dbReference>
<keyword evidence="4 14" id="KW-0812">Transmembrane</keyword>
<dbReference type="InterPro" id="IPR045768">
    <property type="entry name" value="SpoIIE_N"/>
</dbReference>
<evidence type="ECO:0000256" key="7">
    <source>
        <dbReference type="ARBA" id="ARBA00022969"/>
    </source>
</evidence>
<dbReference type="Gene3D" id="3.60.40.10">
    <property type="entry name" value="PPM-type phosphatase domain"/>
    <property type="match status" value="1"/>
</dbReference>
<dbReference type="InterPro" id="IPR052016">
    <property type="entry name" value="Bact_Sigma-Reg"/>
</dbReference>
<dbReference type="SMART" id="SM00331">
    <property type="entry name" value="PP2C_SIG"/>
    <property type="match status" value="1"/>
</dbReference>
<keyword evidence="7" id="KW-0749">Sporulation</keyword>
<feature type="transmembrane region" description="Helical" evidence="14">
    <location>
        <begin position="194"/>
        <end position="214"/>
    </location>
</feature>
<dbReference type="Proteomes" id="UP000265816">
    <property type="component" value="Unassembled WGS sequence"/>
</dbReference>
<evidence type="ECO:0000256" key="6">
    <source>
        <dbReference type="ARBA" id="ARBA00022912"/>
    </source>
</evidence>
<accession>A0A398BEB0</accession>
<dbReference type="RefSeq" id="WP_119111136.1">
    <property type="nucleotide sequence ID" value="NZ_CBCSEO010000019.1"/>
</dbReference>
<dbReference type="GO" id="GO:0004722">
    <property type="term" value="F:protein serine/threonine phosphatase activity"/>
    <property type="evidence" value="ECO:0007669"/>
    <property type="project" value="UniProtKB-EC"/>
</dbReference>
<gene>
    <name evidence="16" type="primary">spoIIE</name>
    <name evidence="16" type="ORF">D1970_01580</name>
</gene>
<organism evidence="16 17">
    <name type="scientific">Mesobacillus zeae</name>
    <dbReference type="NCBI Taxonomy" id="1917180"/>
    <lineage>
        <taxon>Bacteria</taxon>
        <taxon>Bacillati</taxon>
        <taxon>Bacillota</taxon>
        <taxon>Bacilli</taxon>
        <taxon>Bacillales</taxon>
        <taxon>Bacillaceae</taxon>
        <taxon>Mesobacillus</taxon>
    </lineage>
</organism>
<dbReference type="PANTHER" id="PTHR43156:SF2">
    <property type="entry name" value="STAGE II SPORULATION PROTEIN E"/>
    <property type="match status" value="1"/>
</dbReference>
<reference evidence="16 17" key="1">
    <citation type="submission" date="2018-08" db="EMBL/GenBank/DDBJ databases">
        <title>Bacillus jemisoniae sp. nov., Bacillus chryseoplanitiae sp. nov., Bacillus resnikiae sp. nov., and Bacillus frankliniae sp. nov., isolated from Viking spacecraft and associated surfaces.</title>
        <authorList>
            <person name="Seuylemezian A."/>
            <person name="Vaishampayan P."/>
        </authorList>
    </citation>
    <scope>NUCLEOTIDE SEQUENCE [LARGE SCALE GENOMIC DNA]</scope>
    <source>
        <strain evidence="16 17">JJ-247</strain>
    </source>
</reference>
<evidence type="ECO:0000256" key="12">
    <source>
        <dbReference type="ARBA" id="ARBA00058752"/>
    </source>
</evidence>
<dbReference type="Pfam" id="PF07228">
    <property type="entry name" value="SpoIIE"/>
    <property type="match status" value="1"/>
</dbReference>
<keyword evidence="5 16" id="KW-0378">Hydrolase</keyword>
<dbReference type="NCBIfam" id="TIGR02865">
    <property type="entry name" value="spore_II_E"/>
    <property type="match status" value="1"/>
</dbReference>
<dbReference type="SMART" id="SM00332">
    <property type="entry name" value="PP2Cc"/>
    <property type="match status" value="1"/>
</dbReference>
<dbReference type="EMBL" id="QWVT01000004">
    <property type="protein sequence ID" value="RID88565.1"/>
    <property type="molecule type" value="Genomic_DNA"/>
</dbReference>
<evidence type="ECO:0000256" key="4">
    <source>
        <dbReference type="ARBA" id="ARBA00022692"/>
    </source>
</evidence>
<evidence type="ECO:0000256" key="1">
    <source>
        <dbReference type="ARBA" id="ARBA00004651"/>
    </source>
</evidence>
<dbReference type="PANTHER" id="PTHR43156">
    <property type="entry name" value="STAGE II SPORULATION PROTEIN E-RELATED"/>
    <property type="match status" value="1"/>
</dbReference>
<keyword evidence="9 14" id="KW-0472">Membrane</keyword>
<sequence length="825" mass="91318">MQNVERNMLNPTGDLNLVKPKFDLIGLYNRLQAQVENIFLRKGYIFLFLGFLLGRALILGKLAPFALPFFAAVYFLKKDRAPIAFLGLVAGAATLALTDAAVTFGVIFLFLILFRSMGKWVKNEMRALPFYVFTTIITGELFKLAVFSSGFSVYGTAMAGVEAGLGLILTLIFLQSIPLLTTGKRKQSLKTEEIVCLIIMLASVMTGTIGWSVYDLSVEHIMSRYLVLLFSFVAGATVGSTVGVVTGLILSLANVSSFYHMSLLAFSGLLGGLLKEGKKPGVAVGLIIATLLIGMYGEAGEALNKTLMESGAAVLLFLLTPAALTSRIAKHIPGTPEYSAEQQQYMRKMRDVTARRVSQFSNVFQALSQSFSSINDQQDDSEESDRGLDYFLSNVTEKTCQTCFKKDHCWVRNFNTTYDYMGTIMHEMDHNNGNVSAKLTRDWEKHCTRSKKVFEVMHQQLTLFQANRKLKKQVQESRKIVAEQLLGVSEVMGDFAKEIQRERENHHKQEEQILEALQDFGVQIEHVEIYSLAQGSVDIDMTIPYCRGHGECEKLIAPMLSDILGETILVSSEQCSAYPNGCCQVTFKSAKAFVVYTGVAHAAKDGDLVSGDSYSTIELGGGKYAIAISDGMGNGERAHTESQETLMLLQQILQSGIEEKVAIKSVNSILSLRTTDEIFSTLDLAVIDLQNAYSRFLKIGSTPSFIKRGSKIIKIQASNLPMGILQDVEVDVVSEQLKAGDLLIMMSDGVFEGPKHVENYDLWMKRKIQELKTEDPQGIADVIMEEVIRSRSNLIEDDMTVVVAKIDHNIPKWASIPVPKQQKQA</sequence>
<feature type="transmembrane region" description="Helical" evidence="14">
    <location>
        <begin position="44"/>
        <end position="71"/>
    </location>
</feature>
<protein>
    <recommendedName>
        <fullName evidence="13">Stage II sporulation protein E</fullName>
        <ecNumber evidence="2">3.1.3.16</ecNumber>
    </recommendedName>
</protein>
<keyword evidence="3" id="KW-1003">Cell membrane</keyword>
<evidence type="ECO:0000256" key="3">
    <source>
        <dbReference type="ARBA" id="ARBA00022475"/>
    </source>
</evidence>
<feature type="domain" description="PPM-type phosphatase" evidence="15">
    <location>
        <begin position="596"/>
        <end position="806"/>
    </location>
</feature>
<evidence type="ECO:0000256" key="13">
    <source>
        <dbReference type="ARBA" id="ARBA00074959"/>
    </source>
</evidence>
<evidence type="ECO:0000256" key="11">
    <source>
        <dbReference type="ARBA" id="ARBA00048336"/>
    </source>
</evidence>
<feature type="transmembrane region" description="Helical" evidence="14">
    <location>
        <begin position="126"/>
        <end position="147"/>
    </location>
</feature>
<evidence type="ECO:0000256" key="14">
    <source>
        <dbReference type="SAM" id="Phobius"/>
    </source>
</evidence>
<feature type="transmembrane region" description="Helical" evidence="14">
    <location>
        <begin position="257"/>
        <end position="274"/>
    </location>
</feature>
<name>A0A398BEB0_9BACI</name>
<dbReference type="InterPro" id="IPR014221">
    <property type="entry name" value="SpoII_E"/>
</dbReference>